<name>A0A0A0K2X0_9MICO</name>
<dbReference type="RefSeq" id="WP_035932538.1">
    <property type="nucleotide sequence ID" value="NZ_AVPL01000003.1"/>
</dbReference>
<dbReference type="AlphaFoldDB" id="A0A0A0K2X0"/>
<dbReference type="STRING" id="1385519.N801_14055"/>
<gene>
    <name evidence="1" type="ORF">N801_14055</name>
</gene>
<evidence type="ECO:0000313" key="1">
    <source>
        <dbReference type="EMBL" id="KGN42657.1"/>
    </source>
</evidence>
<keyword evidence="2" id="KW-1185">Reference proteome</keyword>
<proteinExistence type="predicted"/>
<dbReference type="Proteomes" id="UP000030013">
    <property type="component" value="Unassembled WGS sequence"/>
</dbReference>
<dbReference type="eggNOG" id="ENOG502Z7SZ">
    <property type="taxonomic scope" value="Bacteria"/>
</dbReference>
<dbReference type="EMBL" id="AVPL01000003">
    <property type="protein sequence ID" value="KGN42657.1"/>
    <property type="molecule type" value="Genomic_DNA"/>
</dbReference>
<organism evidence="1 2">
    <name type="scientific">Knoellia aerolata DSM 18566</name>
    <dbReference type="NCBI Taxonomy" id="1385519"/>
    <lineage>
        <taxon>Bacteria</taxon>
        <taxon>Bacillati</taxon>
        <taxon>Actinomycetota</taxon>
        <taxon>Actinomycetes</taxon>
        <taxon>Micrococcales</taxon>
        <taxon>Intrasporangiaceae</taxon>
        <taxon>Knoellia</taxon>
    </lineage>
</organism>
<comment type="caution">
    <text evidence="1">The sequence shown here is derived from an EMBL/GenBank/DDBJ whole genome shotgun (WGS) entry which is preliminary data.</text>
</comment>
<dbReference type="OrthoDB" id="9790578at2"/>
<accession>A0A0A0K2X0</accession>
<evidence type="ECO:0000313" key="2">
    <source>
        <dbReference type="Proteomes" id="UP000030013"/>
    </source>
</evidence>
<reference evidence="1 2" key="1">
    <citation type="submission" date="2013-08" db="EMBL/GenBank/DDBJ databases">
        <title>The genome sequence of Knoellia aerolata.</title>
        <authorList>
            <person name="Zhu W."/>
            <person name="Wang G."/>
        </authorList>
    </citation>
    <scope>NUCLEOTIDE SEQUENCE [LARGE SCALE GENOMIC DNA]</scope>
    <source>
        <strain evidence="1 2">DSM 18566</strain>
    </source>
</reference>
<sequence>MSPVLALLDRETWTSLEAAHAARVDVVTAGYLSRRDRGVPHPVEDFLFRYYSVTPSRLRRWHPGPGVRLEGPKALERASWRHYRAAGEVVELDVESFVAARGRAVDFVRRLLEATVSRPARLGCFGLHEWAMVYRAGEGGVRHEQVPLRLGQAGTDEVVERHQIACSHFDAFRFFTPDAVSRNVLQPTREAQVELEQPGCLHAGMDTYKWATKLSPLVPSDLTMDCFDLAMEIRLLDMQASPYDLSGHDVEPVPIETAAGKAAYVERQREFAQRSNVLRRRLLTVLDATR</sequence>
<protein>
    <submittedName>
        <fullName evidence="1">3-methyladenine DNA glycosylase</fullName>
    </submittedName>
</protein>